<feature type="transmembrane region" description="Helical" evidence="7">
    <location>
        <begin position="310"/>
        <end position="331"/>
    </location>
</feature>
<feature type="transmembrane region" description="Helical" evidence="7">
    <location>
        <begin position="95"/>
        <end position="112"/>
    </location>
</feature>
<protein>
    <submittedName>
        <fullName evidence="8">Ni/Fe-hydrogenase cytochrome b subunit</fullName>
    </submittedName>
</protein>
<keyword evidence="9" id="KW-1185">Reference proteome</keyword>
<feature type="transmembrane region" description="Helical" evidence="7">
    <location>
        <begin position="171"/>
        <end position="188"/>
    </location>
</feature>
<keyword evidence="3" id="KW-1003">Cell membrane</keyword>
<feature type="transmembrane region" description="Helical" evidence="7">
    <location>
        <begin position="195"/>
        <end position="221"/>
    </location>
</feature>
<keyword evidence="4 7" id="KW-0812">Transmembrane</keyword>
<dbReference type="InterPro" id="IPR051817">
    <property type="entry name" value="FDH_cytochrome_b556_subunit"/>
</dbReference>
<gene>
    <name evidence="8" type="primary">hybB</name>
    <name evidence="8" type="ORF">FAK_06410</name>
</gene>
<accession>A0AAU9E9J5</accession>
<evidence type="ECO:0000256" key="7">
    <source>
        <dbReference type="SAM" id="Phobius"/>
    </source>
</evidence>
<dbReference type="EMBL" id="AP028679">
    <property type="protein sequence ID" value="BEQ13575.1"/>
    <property type="molecule type" value="Genomic_DNA"/>
</dbReference>
<evidence type="ECO:0000256" key="1">
    <source>
        <dbReference type="ARBA" id="ARBA00004651"/>
    </source>
</evidence>
<dbReference type="AlphaFoldDB" id="A0AAU9E9J5"/>
<proteinExistence type="inferred from homology"/>
<evidence type="ECO:0000256" key="6">
    <source>
        <dbReference type="ARBA" id="ARBA00023136"/>
    </source>
</evidence>
<dbReference type="RefSeq" id="WP_338605316.1">
    <property type="nucleotide sequence ID" value="NZ_AP028679.1"/>
</dbReference>
<evidence type="ECO:0000256" key="5">
    <source>
        <dbReference type="ARBA" id="ARBA00022989"/>
    </source>
</evidence>
<keyword evidence="5 7" id="KW-1133">Transmembrane helix</keyword>
<comment type="subcellular location">
    <subcellularLocation>
        <location evidence="1">Cell membrane</location>
        <topology evidence="1">Multi-pass membrane protein</topology>
    </subcellularLocation>
</comment>
<feature type="transmembrane region" description="Helical" evidence="7">
    <location>
        <begin position="132"/>
        <end position="151"/>
    </location>
</feature>
<dbReference type="GO" id="GO:0009061">
    <property type="term" value="P:anaerobic respiration"/>
    <property type="evidence" value="ECO:0007669"/>
    <property type="project" value="TreeGrafter"/>
</dbReference>
<evidence type="ECO:0000256" key="4">
    <source>
        <dbReference type="ARBA" id="ARBA00022692"/>
    </source>
</evidence>
<dbReference type="PANTHER" id="PTHR30074">
    <property type="entry name" value="FORMATE DEHYDROGENASE, NITRATE-INDUCIBLE, CYTOCHROME B556 FDN SUBUNIT"/>
    <property type="match status" value="1"/>
</dbReference>
<dbReference type="PANTHER" id="PTHR30074:SF4">
    <property type="entry name" value="NI_FE-HYDROGENASE 2 B-TYPE CYTOCHROME SUBUNIT-RELATED"/>
    <property type="match status" value="1"/>
</dbReference>
<feature type="transmembrane region" description="Helical" evidence="7">
    <location>
        <begin position="338"/>
        <end position="361"/>
    </location>
</feature>
<feature type="transmembrane region" description="Helical" evidence="7">
    <location>
        <begin position="57"/>
        <end position="83"/>
    </location>
</feature>
<keyword evidence="6 7" id="KW-0472">Membrane</keyword>
<evidence type="ECO:0000256" key="2">
    <source>
        <dbReference type="ARBA" id="ARBA00008929"/>
    </source>
</evidence>
<sequence>MSAHSHAAPLQGRARFWSPGALVMAALAVIGFLFVLGRYTGGLGAVSHLSQSHPWGLWIGVDVASGVALAAGGFTTAALAHIFGRHAYEPVVRPALLTALLGYVFVSLALLVDIGRSWAIWKPMVFWNPNSVLFEVAMCVMIYTAVLHAEFLPVVAERFQKGFGASLANRSWPVVAVAELLEGLLAFLNRNLSKVMWLFIIAGVVLSCMHQSGLGSLLLIAPTKMSPLWYTPILPLLFLTSAIAVGFPIVVFENTLVSASFELEDEMDILSRMVRITIVLLGIYGALKIGDVIYRGAWPLIFDGSTQGRAFMVEVLVGVVIPWLMLLFPAVRNHRTPLFIAACLIVGGVVINRINVFLVAYQPPYPVQSYFPSVGEMAITAGFIATLMLAYRFTVYFFPVLSPAGKEAN</sequence>
<feature type="transmembrane region" description="Helical" evidence="7">
    <location>
        <begin position="381"/>
        <end position="401"/>
    </location>
</feature>
<feature type="transmembrane region" description="Helical" evidence="7">
    <location>
        <begin position="16"/>
        <end position="36"/>
    </location>
</feature>
<feature type="transmembrane region" description="Helical" evidence="7">
    <location>
        <begin position="273"/>
        <end position="290"/>
    </location>
</feature>
<name>A0AAU9E9J5_9BACT</name>
<dbReference type="Proteomes" id="UP001366166">
    <property type="component" value="Chromosome"/>
</dbReference>
<evidence type="ECO:0000256" key="3">
    <source>
        <dbReference type="ARBA" id="ARBA00022475"/>
    </source>
</evidence>
<evidence type="ECO:0000313" key="8">
    <source>
        <dbReference type="EMBL" id="BEQ13575.1"/>
    </source>
</evidence>
<dbReference type="Pfam" id="PF03916">
    <property type="entry name" value="NrfD"/>
    <property type="match status" value="1"/>
</dbReference>
<dbReference type="GO" id="GO:0005886">
    <property type="term" value="C:plasma membrane"/>
    <property type="evidence" value="ECO:0007669"/>
    <property type="project" value="UniProtKB-SubCell"/>
</dbReference>
<dbReference type="InterPro" id="IPR005614">
    <property type="entry name" value="NrfD-like"/>
</dbReference>
<dbReference type="KEGG" id="dmp:FAK_06410"/>
<evidence type="ECO:0000313" key="9">
    <source>
        <dbReference type="Proteomes" id="UP001366166"/>
    </source>
</evidence>
<feature type="transmembrane region" description="Helical" evidence="7">
    <location>
        <begin position="233"/>
        <end position="252"/>
    </location>
</feature>
<comment type="similarity">
    <text evidence="2">Belongs to the NrfD family.</text>
</comment>
<reference evidence="9" key="1">
    <citation type="journal article" date="2023" name="Arch. Microbiol.">
        <title>Desulfoferula mesophilus gen. nov. sp. nov., a mesophilic sulfate-reducing bacterium isolated from a brackish lake sediment.</title>
        <authorList>
            <person name="Watanabe T."/>
            <person name="Yabe T."/>
            <person name="Tsuji J.M."/>
            <person name="Fukui M."/>
        </authorList>
    </citation>
    <scope>NUCLEOTIDE SEQUENCE [LARGE SCALE GENOMIC DNA]</scope>
    <source>
        <strain evidence="9">12FAK</strain>
    </source>
</reference>
<organism evidence="8 9">
    <name type="scientific">Desulfoferula mesophila</name>
    <dbReference type="NCBI Taxonomy" id="3058419"/>
    <lineage>
        <taxon>Bacteria</taxon>
        <taxon>Pseudomonadati</taxon>
        <taxon>Thermodesulfobacteriota</taxon>
        <taxon>Desulfarculia</taxon>
        <taxon>Desulfarculales</taxon>
        <taxon>Desulfarculaceae</taxon>
        <taxon>Desulfoferula</taxon>
    </lineage>
</organism>